<dbReference type="Proteomes" id="UP000037425">
    <property type="component" value="Unassembled WGS sequence"/>
</dbReference>
<evidence type="ECO:0000313" key="3">
    <source>
        <dbReference type="EMBL" id="KOF22721.1"/>
    </source>
</evidence>
<comment type="similarity">
    <text evidence="1">Belongs to the inositol monophosphatase superfamily.</text>
</comment>
<comment type="cofactor">
    <cofactor evidence="2">
        <name>Mg(2+)</name>
        <dbReference type="ChEBI" id="CHEBI:18420"/>
    </cofactor>
</comment>
<comment type="caution">
    <text evidence="3">The sequence shown here is derived from an EMBL/GenBank/DDBJ whole genome shotgun (WGS) entry which is preliminary data.</text>
</comment>
<name>A0A0L8C785_ENSAD</name>
<keyword evidence="2" id="KW-0479">Metal-binding</keyword>
<feature type="binding site" evidence="2">
    <location>
        <position position="97"/>
    </location>
    <ligand>
        <name>Mg(2+)</name>
        <dbReference type="ChEBI" id="CHEBI:18420"/>
        <label>1</label>
        <note>catalytic</note>
    </ligand>
</feature>
<dbReference type="EMBL" id="LGAP01000001">
    <property type="protein sequence ID" value="KOF22721.1"/>
    <property type="molecule type" value="Genomic_DNA"/>
</dbReference>
<dbReference type="OrthoDB" id="9785695at2"/>
<dbReference type="AlphaFoldDB" id="A0A0L8C785"/>
<protein>
    <submittedName>
        <fullName evidence="3">Inositol monophosphatase</fullName>
    </submittedName>
</protein>
<dbReference type="PANTHER" id="PTHR20854:SF4">
    <property type="entry name" value="INOSITOL-1-MONOPHOSPHATASE-RELATED"/>
    <property type="match status" value="1"/>
</dbReference>
<dbReference type="PANTHER" id="PTHR20854">
    <property type="entry name" value="INOSITOL MONOPHOSPHATASE"/>
    <property type="match status" value="1"/>
</dbReference>
<dbReference type="GO" id="GO:0046872">
    <property type="term" value="F:metal ion binding"/>
    <property type="evidence" value="ECO:0007669"/>
    <property type="project" value="UniProtKB-KW"/>
</dbReference>
<dbReference type="GO" id="GO:0008934">
    <property type="term" value="F:inositol monophosphate 1-phosphatase activity"/>
    <property type="evidence" value="ECO:0007669"/>
    <property type="project" value="TreeGrafter"/>
</dbReference>
<dbReference type="SUPFAM" id="SSF56655">
    <property type="entry name" value="Carbohydrate phosphatase"/>
    <property type="match status" value="1"/>
</dbReference>
<feature type="binding site" evidence="2">
    <location>
        <position position="223"/>
    </location>
    <ligand>
        <name>Mg(2+)</name>
        <dbReference type="ChEBI" id="CHEBI:18420"/>
        <label>1</label>
        <note>catalytic</note>
    </ligand>
</feature>
<sequence length="274" mass="29436">MSHSVDIAALANLLQEAAVKEILPRFRNLGAGDVRMKSEAIDLVTEGDEAAERLIKARMDEIAPGAVFIGEESVAADPALLDKLADADLAVVVDPIDGTFNFAAGLPLFGVMASVVSKGETVAGIIYDPLGNDWVIAEKGSGAWMCRPDGSQERMSVTAGVPLDSMVGGASTGFYQQEARREVMANMAKVRIATSYRCAAHEYRILAGGYIHFLMYQKLMPWDHLAGTLIAQEAGAYAARFDGSPYLPAHLNGGLLLATDKDSWETLRREVFTV</sequence>
<proteinExistence type="inferred from homology"/>
<evidence type="ECO:0000256" key="1">
    <source>
        <dbReference type="ARBA" id="ARBA00009759"/>
    </source>
</evidence>
<accession>A0A0L8C785</accession>
<evidence type="ECO:0000313" key="4">
    <source>
        <dbReference type="Proteomes" id="UP000037425"/>
    </source>
</evidence>
<dbReference type="InterPro" id="IPR000760">
    <property type="entry name" value="Inositol_monophosphatase-like"/>
</dbReference>
<dbReference type="CDD" id="cd01517">
    <property type="entry name" value="PAP_phosphatase"/>
    <property type="match status" value="1"/>
</dbReference>
<dbReference type="GO" id="GO:0007165">
    <property type="term" value="P:signal transduction"/>
    <property type="evidence" value="ECO:0007669"/>
    <property type="project" value="TreeGrafter"/>
</dbReference>
<organism evidence="3 4">
    <name type="scientific">Ensifer adhaerens</name>
    <name type="common">Sinorhizobium morelense</name>
    <dbReference type="NCBI Taxonomy" id="106592"/>
    <lineage>
        <taxon>Bacteria</taxon>
        <taxon>Pseudomonadati</taxon>
        <taxon>Pseudomonadota</taxon>
        <taxon>Alphaproteobacteria</taxon>
        <taxon>Hyphomicrobiales</taxon>
        <taxon>Rhizobiaceae</taxon>
        <taxon>Sinorhizobium/Ensifer group</taxon>
        <taxon>Ensifer</taxon>
    </lineage>
</organism>
<feature type="binding site" evidence="2">
    <location>
        <position position="96"/>
    </location>
    <ligand>
        <name>Mg(2+)</name>
        <dbReference type="ChEBI" id="CHEBI:18420"/>
        <label>1</label>
        <note>catalytic</note>
    </ligand>
</feature>
<dbReference type="RefSeq" id="WP_053247515.1">
    <property type="nucleotide sequence ID" value="NZ_LGAP01000001.1"/>
</dbReference>
<dbReference type="PATRIC" id="fig|106592.7.peg.915"/>
<gene>
    <name evidence="3" type="ORF">AC244_04280</name>
</gene>
<keyword evidence="2" id="KW-0460">Magnesium</keyword>
<reference evidence="4" key="1">
    <citation type="submission" date="2015-07" db="EMBL/GenBank/DDBJ databases">
        <title>Whole genome sequence of an Ensifer adhaerens strain isolated from a cave pool in the Wind Cave National Park.</title>
        <authorList>
            <person name="Eng W.W.H."/>
            <person name="Gan H.M."/>
            <person name="Barton H.A."/>
            <person name="Savka M.A."/>
        </authorList>
    </citation>
    <scope>NUCLEOTIDE SEQUENCE [LARGE SCALE GENOMIC DNA]</scope>
    <source>
        <strain evidence="4">SD006</strain>
    </source>
</reference>
<dbReference type="GO" id="GO:0006020">
    <property type="term" value="P:inositol metabolic process"/>
    <property type="evidence" value="ECO:0007669"/>
    <property type="project" value="TreeGrafter"/>
</dbReference>
<dbReference type="Pfam" id="PF00459">
    <property type="entry name" value="Inositol_P"/>
    <property type="match status" value="1"/>
</dbReference>
<dbReference type="Gene3D" id="3.40.190.80">
    <property type="match status" value="1"/>
</dbReference>
<dbReference type="PRINTS" id="PR00377">
    <property type="entry name" value="IMPHPHTASES"/>
</dbReference>
<dbReference type="Gene3D" id="3.30.540.10">
    <property type="entry name" value="Fructose-1,6-Bisphosphatase, subunit A, domain 1"/>
    <property type="match status" value="1"/>
</dbReference>
<evidence type="ECO:0000256" key="2">
    <source>
        <dbReference type="PIRSR" id="PIRSR600760-2"/>
    </source>
</evidence>
<feature type="binding site" evidence="2">
    <location>
        <position position="71"/>
    </location>
    <ligand>
        <name>Mg(2+)</name>
        <dbReference type="ChEBI" id="CHEBI:18420"/>
        <label>1</label>
        <note>catalytic</note>
    </ligand>
</feature>
<feature type="binding site" evidence="2">
    <location>
        <position position="94"/>
    </location>
    <ligand>
        <name>Mg(2+)</name>
        <dbReference type="ChEBI" id="CHEBI:18420"/>
        <label>1</label>
        <note>catalytic</note>
    </ligand>
</feature>